<dbReference type="PANTHER" id="PTHR30012:SF7">
    <property type="entry name" value="PROTEIN TRANSPORT PROTEIN HOFC HOMOLOG"/>
    <property type="match status" value="1"/>
</dbReference>
<reference evidence="10 11" key="1">
    <citation type="submission" date="2017-03" db="EMBL/GenBank/DDBJ databases">
        <title>Complete genome sequence of Candidatus 'Thiodictyon syntrophicum' sp. nov. strain Cad16T, a photolithoautotroph purple sulfur bacterium isolated from an alpine meromictic lake.</title>
        <authorList>
            <person name="Luedin S.M."/>
            <person name="Pothier J.F."/>
            <person name="Danza F."/>
            <person name="Storelli N."/>
            <person name="Wittwer M."/>
            <person name="Tonolla M."/>
        </authorList>
    </citation>
    <scope>NUCLEOTIDE SEQUENCE [LARGE SCALE GENOMIC DNA]</scope>
    <source>
        <strain evidence="10 11">Cad16T</strain>
    </source>
</reference>
<evidence type="ECO:0000256" key="7">
    <source>
        <dbReference type="ARBA" id="ARBA00023136"/>
    </source>
</evidence>
<dbReference type="Gene3D" id="1.20.81.30">
    <property type="entry name" value="Type II secretion system (T2SS), domain F"/>
    <property type="match status" value="2"/>
</dbReference>
<keyword evidence="7 8" id="KW-0472">Membrane</keyword>
<comment type="similarity">
    <text evidence="2">Belongs to the GSP F family.</text>
</comment>
<evidence type="ECO:0000259" key="9">
    <source>
        <dbReference type="Pfam" id="PF00482"/>
    </source>
</evidence>
<name>A0A2K8UFP5_9GAMM</name>
<feature type="transmembrane region" description="Helical" evidence="8">
    <location>
        <begin position="185"/>
        <end position="206"/>
    </location>
</feature>
<dbReference type="FunFam" id="1.20.81.30:FF:000001">
    <property type="entry name" value="Type II secretion system protein F"/>
    <property type="match status" value="2"/>
</dbReference>
<dbReference type="InterPro" id="IPR003004">
    <property type="entry name" value="GspF/PilC"/>
</dbReference>
<keyword evidence="4" id="KW-0997">Cell inner membrane</keyword>
<dbReference type="Pfam" id="PF00482">
    <property type="entry name" value="T2SSF"/>
    <property type="match status" value="2"/>
</dbReference>
<evidence type="ECO:0000256" key="2">
    <source>
        <dbReference type="ARBA" id="ARBA00005745"/>
    </source>
</evidence>
<evidence type="ECO:0000256" key="6">
    <source>
        <dbReference type="ARBA" id="ARBA00022989"/>
    </source>
</evidence>
<dbReference type="KEGG" id="tsy:THSYN_27920"/>
<protein>
    <submittedName>
        <fullName evidence="10">Type II secretion system protein F</fullName>
    </submittedName>
</protein>
<evidence type="ECO:0000256" key="4">
    <source>
        <dbReference type="ARBA" id="ARBA00022519"/>
    </source>
</evidence>
<feature type="transmembrane region" description="Helical" evidence="8">
    <location>
        <begin position="393"/>
        <end position="413"/>
    </location>
</feature>
<dbReference type="PANTHER" id="PTHR30012">
    <property type="entry name" value="GENERAL SECRETION PATHWAY PROTEIN"/>
    <property type="match status" value="1"/>
</dbReference>
<keyword evidence="5 8" id="KW-0812">Transmembrane</keyword>
<dbReference type="InterPro" id="IPR042094">
    <property type="entry name" value="T2SS_GspF_sf"/>
</dbReference>
<comment type="subcellular location">
    <subcellularLocation>
        <location evidence="1">Cell inner membrane</location>
        <topology evidence="1">Multi-pass membrane protein</topology>
    </subcellularLocation>
</comment>
<dbReference type="OrthoDB" id="9805682at2"/>
<feature type="transmembrane region" description="Helical" evidence="8">
    <location>
        <begin position="238"/>
        <end position="257"/>
    </location>
</feature>
<evidence type="ECO:0000313" key="11">
    <source>
        <dbReference type="Proteomes" id="UP000232638"/>
    </source>
</evidence>
<keyword evidence="11" id="KW-1185">Reference proteome</keyword>
<evidence type="ECO:0000256" key="3">
    <source>
        <dbReference type="ARBA" id="ARBA00022475"/>
    </source>
</evidence>
<keyword evidence="6 8" id="KW-1133">Transmembrane helix</keyword>
<dbReference type="Proteomes" id="UP000232638">
    <property type="component" value="Chromosome"/>
</dbReference>
<organism evidence="10 11">
    <name type="scientific">Candidatus Thiodictyon syntrophicum</name>
    <dbReference type="NCBI Taxonomy" id="1166950"/>
    <lineage>
        <taxon>Bacteria</taxon>
        <taxon>Pseudomonadati</taxon>
        <taxon>Pseudomonadota</taxon>
        <taxon>Gammaproteobacteria</taxon>
        <taxon>Chromatiales</taxon>
        <taxon>Chromatiaceae</taxon>
        <taxon>Thiodictyon</taxon>
    </lineage>
</organism>
<feature type="domain" description="Type II secretion system protein GspF" evidence="9">
    <location>
        <begin position="85"/>
        <end position="208"/>
    </location>
</feature>
<dbReference type="InterPro" id="IPR018076">
    <property type="entry name" value="T2SS_GspF_dom"/>
</dbReference>
<proteinExistence type="inferred from homology"/>
<evidence type="ECO:0000256" key="1">
    <source>
        <dbReference type="ARBA" id="ARBA00004429"/>
    </source>
</evidence>
<feature type="domain" description="Type II secretion system protein GspF" evidence="9">
    <location>
        <begin position="289"/>
        <end position="411"/>
    </location>
</feature>
<dbReference type="GO" id="GO:0005886">
    <property type="term" value="C:plasma membrane"/>
    <property type="evidence" value="ECO:0007669"/>
    <property type="project" value="UniProtKB-SubCell"/>
</dbReference>
<dbReference type="AlphaFoldDB" id="A0A2K8UFP5"/>
<dbReference type="PRINTS" id="PR00812">
    <property type="entry name" value="BCTERIALGSPF"/>
</dbReference>
<gene>
    <name evidence="10" type="ORF">THSYN_27920</name>
</gene>
<dbReference type="GO" id="GO:0015628">
    <property type="term" value="P:protein secretion by the type II secretion system"/>
    <property type="evidence" value="ECO:0007669"/>
    <property type="project" value="TreeGrafter"/>
</dbReference>
<evidence type="ECO:0000256" key="5">
    <source>
        <dbReference type="ARBA" id="ARBA00022692"/>
    </source>
</evidence>
<dbReference type="EMBL" id="CP020370">
    <property type="protein sequence ID" value="AUB84386.1"/>
    <property type="molecule type" value="Genomic_DNA"/>
</dbReference>
<evidence type="ECO:0000256" key="8">
    <source>
        <dbReference type="SAM" id="Phobius"/>
    </source>
</evidence>
<accession>A0A2K8UFP5</accession>
<evidence type="ECO:0000313" key="10">
    <source>
        <dbReference type="EMBL" id="AUB84386.1"/>
    </source>
</evidence>
<dbReference type="RefSeq" id="WP_100922042.1">
    <property type="nucleotide sequence ID" value="NZ_CP020370.1"/>
</dbReference>
<keyword evidence="3" id="KW-1003">Cell membrane</keyword>
<sequence length="419" mass="45674">MALAAAQRPRPKPKAPPKAEKAYVFVWEGTDRRGGRVKGETRASSITTVRADLRRQGVNPTKVRKKAQSLFSGRKKIGAGDIAIFSRQLATMMAAGVPLVQSFDIVGRGHDNAAMQDLILAIKQDIESGTAMAEALGKHPLYFDDLFCNLVAAGEQAGVLDILLDKIAVYKEKTESIKGKIKKALFYPTAVIAVAILVTVVILIFVIPQFKELFSSFGADLPAFTLAVIAMSDVLREWWWAVFLVVAGAIWAIGYVFKRSRKFREIVDRTLLKIPIIGVILNKASLARFARTLSTMFAAGVPLVEALESVSGATGNIVYQEAVLKMREEVATGQSLQLSMRQRNLFPHMVIQMTAIGEESGALDEMLAKVADFYEEQVDNAVDSLSSLLEPMIMVVIGGLVGSLVVAMYLPIFKLASVV</sequence>